<feature type="transmembrane region" description="Helical" evidence="7">
    <location>
        <begin position="273"/>
        <end position="292"/>
    </location>
</feature>
<feature type="transmembrane region" description="Helical" evidence="7">
    <location>
        <begin position="219"/>
        <end position="238"/>
    </location>
</feature>
<organism evidence="9 10">
    <name type="scientific">Clostridium chromiireducens</name>
    <dbReference type="NCBI Taxonomy" id="225345"/>
    <lineage>
        <taxon>Bacteria</taxon>
        <taxon>Bacillati</taxon>
        <taxon>Bacillota</taxon>
        <taxon>Clostridia</taxon>
        <taxon>Eubacteriales</taxon>
        <taxon>Clostridiaceae</taxon>
        <taxon>Clostridium</taxon>
    </lineage>
</organism>
<dbReference type="InterPro" id="IPR002656">
    <property type="entry name" value="Acyl_transf_3_dom"/>
</dbReference>
<gene>
    <name evidence="9" type="ORF">D2A34_08345</name>
</gene>
<dbReference type="RefSeq" id="WP_119366301.1">
    <property type="nucleotide sequence ID" value="NZ_QXDJ01000002.1"/>
</dbReference>
<sequence length="333" mass="39373">MDKVKKWVPELQSLSGLSIIFVVLIHATSYYLLSVLHMDSFEKVDYSTRLVDNLIHGAVPMFIFIAGYKYALNDSNKPYKEFIKRRVNKVIKPFLVISITFFTKDIITNAEHINIINLCKSFLRIFIGYNAAYQLWYIPLYIVILLVYPILYKMIKDERIRSLFILGIVITQYSLSWFIDLLASHPFDFVYYLLYFHMGLIFCKYDVKNKFMKFDTIIIAAYIVITLAITFNTIDYVAGPLKKFILWPLSVMAYYFFVIRIKENKILQYLGKYSFYIFLLHEPIFCTDISYFFKSVGIYYSVFESFIVGIFTLIVTMILYKVIESTFIKKLIF</sequence>
<feature type="transmembrane region" description="Helical" evidence="7">
    <location>
        <begin position="53"/>
        <end position="72"/>
    </location>
</feature>
<name>A0A399IQ65_9CLOT</name>
<feature type="transmembrane region" description="Helical" evidence="7">
    <location>
        <begin position="298"/>
        <end position="320"/>
    </location>
</feature>
<evidence type="ECO:0000256" key="3">
    <source>
        <dbReference type="ARBA" id="ARBA00022475"/>
    </source>
</evidence>
<accession>A0A399IQ65</accession>
<dbReference type="AlphaFoldDB" id="A0A399IQ65"/>
<dbReference type="Pfam" id="PF01757">
    <property type="entry name" value="Acyl_transf_3"/>
    <property type="match status" value="1"/>
</dbReference>
<dbReference type="GO" id="GO:0005886">
    <property type="term" value="C:plasma membrane"/>
    <property type="evidence" value="ECO:0007669"/>
    <property type="project" value="UniProtKB-SubCell"/>
</dbReference>
<dbReference type="PANTHER" id="PTHR40074">
    <property type="entry name" value="O-ACETYLTRANSFERASE WECH"/>
    <property type="match status" value="1"/>
</dbReference>
<keyword evidence="9" id="KW-0808">Transferase</keyword>
<keyword evidence="4 7" id="KW-0812">Transmembrane</keyword>
<evidence type="ECO:0000256" key="7">
    <source>
        <dbReference type="SAM" id="Phobius"/>
    </source>
</evidence>
<feature type="transmembrane region" description="Helical" evidence="7">
    <location>
        <begin position="93"/>
        <end position="113"/>
    </location>
</feature>
<keyword evidence="5 7" id="KW-1133">Transmembrane helix</keyword>
<keyword evidence="3" id="KW-1003">Cell membrane</keyword>
<comment type="subcellular location">
    <subcellularLocation>
        <location evidence="1">Cell membrane</location>
        <topology evidence="1">Multi-pass membrane protein</topology>
    </subcellularLocation>
</comment>
<dbReference type="GO" id="GO:0016413">
    <property type="term" value="F:O-acetyltransferase activity"/>
    <property type="evidence" value="ECO:0007669"/>
    <property type="project" value="TreeGrafter"/>
</dbReference>
<comment type="caution">
    <text evidence="9">The sequence shown here is derived from an EMBL/GenBank/DDBJ whole genome shotgun (WGS) entry which is preliminary data.</text>
</comment>
<dbReference type="EMBL" id="QXDJ01000002">
    <property type="protein sequence ID" value="RII35208.1"/>
    <property type="molecule type" value="Genomic_DNA"/>
</dbReference>
<evidence type="ECO:0000313" key="10">
    <source>
        <dbReference type="Proteomes" id="UP000265930"/>
    </source>
</evidence>
<dbReference type="PANTHER" id="PTHR40074:SF2">
    <property type="entry name" value="O-ACETYLTRANSFERASE WECH"/>
    <property type="match status" value="1"/>
</dbReference>
<evidence type="ECO:0000256" key="1">
    <source>
        <dbReference type="ARBA" id="ARBA00004651"/>
    </source>
</evidence>
<evidence type="ECO:0000259" key="8">
    <source>
        <dbReference type="Pfam" id="PF01757"/>
    </source>
</evidence>
<feature type="transmembrane region" description="Helical" evidence="7">
    <location>
        <begin position="163"/>
        <end position="183"/>
    </location>
</feature>
<feature type="domain" description="Acyltransferase 3" evidence="8">
    <location>
        <begin position="16"/>
        <end position="320"/>
    </location>
</feature>
<evidence type="ECO:0000313" key="9">
    <source>
        <dbReference type="EMBL" id="RII35208.1"/>
    </source>
</evidence>
<feature type="transmembrane region" description="Helical" evidence="7">
    <location>
        <begin position="244"/>
        <end position="261"/>
    </location>
</feature>
<comment type="similarity">
    <text evidence="2">Belongs to the acyltransferase 3 family.</text>
</comment>
<evidence type="ECO:0000256" key="5">
    <source>
        <dbReference type="ARBA" id="ARBA00022989"/>
    </source>
</evidence>
<feature type="transmembrane region" description="Helical" evidence="7">
    <location>
        <begin position="12"/>
        <end position="33"/>
    </location>
</feature>
<keyword evidence="9" id="KW-0012">Acyltransferase</keyword>
<protein>
    <submittedName>
        <fullName evidence="9">Acyltransferase</fullName>
    </submittedName>
</protein>
<feature type="transmembrane region" description="Helical" evidence="7">
    <location>
        <begin position="133"/>
        <end position="151"/>
    </location>
</feature>
<dbReference type="Proteomes" id="UP000265930">
    <property type="component" value="Unassembled WGS sequence"/>
</dbReference>
<keyword evidence="6 7" id="KW-0472">Membrane</keyword>
<evidence type="ECO:0000256" key="4">
    <source>
        <dbReference type="ARBA" id="ARBA00022692"/>
    </source>
</evidence>
<reference evidence="9 10" key="1">
    <citation type="submission" date="2018-08" db="EMBL/GenBank/DDBJ databases">
        <title>Genome of Clostridium chromiireducens C1, DSM12136.</title>
        <authorList>
            <person name="Xing M."/>
            <person name="Wei Y."/>
            <person name="Ang E.L."/>
            <person name="Zhao H."/>
            <person name="Zhang Y."/>
        </authorList>
    </citation>
    <scope>NUCLEOTIDE SEQUENCE [LARGE SCALE GENOMIC DNA]</scope>
    <source>
        <strain evidence="9 10">C1</strain>
    </source>
</reference>
<evidence type="ECO:0000256" key="6">
    <source>
        <dbReference type="ARBA" id="ARBA00023136"/>
    </source>
</evidence>
<evidence type="ECO:0000256" key="2">
    <source>
        <dbReference type="ARBA" id="ARBA00007400"/>
    </source>
</evidence>
<feature type="transmembrane region" description="Helical" evidence="7">
    <location>
        <begin position="189"/>
        <end position="207"/>
    </location>
</feature>
<dbReference type="GO" id="GO:0009246">
    <property type="term" value="P:enterobacterial common antigen biosynthetic process"/>
    <property type="evidence" value="ECO:0007669"/>
    <property type="project" value="TreeGrafter"/>
</dbReference>
<proteinExistence type="inferred from homology"/>